<dbReference type="InterPro" id="IPR012340">
    <property type="entry name" value="NA-bd_OB-fold"/>
</dbReference>
<protein>
    <recommendedName>
        <fullName evidence="1">NAD-dependent DNA ligase OB-fold domain-containing protein</fullName>
    </recommendedName>
</protein>
<dbReference type="GO" id="GO:0006281">
    <property type="term" value="P:DNA repair"/>
    <property type="evidence" value="ECO:0007669"/>
    <property type="project" value="InterPro"/>
</dbReference>
<dbReference type="AlphaFoldDB" id="A0A0F9JIZ6"/>
<feature type="domain" description="NAD-dependent DNA ligase OB-fold" evidence="1">
    <location>
        <begin position="18"/>
        <end position="92"/>
    </location>
</feature>
<dbReference type="GO" id="GO:0003911">
    <property type="term" value="F:DNA ligase (NAD+) activity"/>
    <property type="evidence" value="ECO:0007669"/>
    <property type="project" value="InterPro"/>
</dbReference>
<dbReference type="EMBL" id="LAZR01017792">
    <property type="protein sequence ID" value="KKL98947.1"/>
    <property type="molecule type" value="Genomic_DNA"/>
</dbReference>
<dbReference type="GO" id="GO:0006260">
    <property type="term" value="P:DNA replication"/>
    <property type="evidence" value="ECO:0007669"/>
    <property type="project" value="InterPro"/>
</dbReference>
<name>A0A0F9JIZ6_9ZZZZ</name>
<feature type="non-terminal residue" evidence="2">
    <location>
        <position position="1"/>
    </location>
</feature>
<proteinExistence type="predicted"/>
<organism evidence="2">
    <name type="scientific">marine sediment metagenome</name>
    <dbReference type="NCBI Taxonomy" id="412755"/>
    <lineage>
        <taxon>unclassified sequences</taxon>
        <taxon>metagenomes</taxon>
        <taxon>ecological metagenomes</taxon>
    </lineage>
</organism>
<reference evidence="2" key="1">
    <citation type="journal article" date="2015" name="Nature">
        <title>Complex archaea that bridge the gap between prokaryotes and eukaryotes.</title>
        <authorList>
            <person name="Spang A."/>
            <person name="Saw J.H."/>
            <person name="Jorgensen S.L."/>
            <person name="Zaremba-Niedzwiedzka K."/>
            <person name="Martijn J."/>
            <person name="Lind A.E."/>
            <person name="van Eijk R."/>
            <person name="Schleper C."/>
            <person name="Guy L."/>
            <person name="Ettema T.J."/>
        </authorList>
    </citation>
    <scope>NUCLEOTIDE SEQUENCE</scope>
</reference>
<evidence type="ECO:0000313" key="2">
    <source>
        <dbReference type="EMBL" id="KKL98947.1"/>
    </source>
</evidence>
<dbReference type="Pfam" id="PF03120">
    <property type="entry name" value="OB_DNA_ligase"/>
    <property type="match status" value="1"/>
</dbReference>
<dbReference type="InterPro" id="IPR004150">
    <property type="entry name" value="NAD_DNA_ligase_OB"/>
</dbReference>
<gene>
    <name evidence="2" type="ORF">LCGC14_1819370</name>
</gene>
<accession>A0A0F9JIZ6</accession>
<evidence type="ECO:0000259" key="1">
    <source>
        <dbReference type="Pfam" id="PF03120"/>
    </source>
</evidence>
<sequence>NMRPRGQMAWKFDPAMGVTKVLDVRWQNGPTGRLTAVACVEPVEIGGVTIVNVSLHNLSMFRDLRLFPGCRVLISRRNDVIPYVEKNLDDNRDI</sequence>
<dbReference type="SUPFAM" id="SSF50249">
    <property type="entry name" value="Nucleic acid-binding proteins"/>
    <property type="match status" value="1"/>
</dbReference>
<dbReference type="Gene3D" id="2.40.50.140">
    <property type="entry name" value="Nucleic acid-binding proteins"/>
    <property type="match status" value="1"/>
</dbReference>
<comment type="caution">
    <text evidence="2">The sequence shown here is derived from an EMBL/GenBank/DDBJ whole genome shotgun (WGS) entry which is preliminary data.</text>
</comment>